<name>A0ABX1B1A4_9ACTN</name>
<comment type="caution">
    <text evidence="1">The sequence shown here is derived from an EMBL/GenBank/DDBJ whole genome shotgun (WGS) entry which is preliminary data.</text>
</comment>
<evidence type="ECO:0000313" key="1">
    <source>
        <dbReference type="EMBL" id="NJP91615.1"/>
    </source>
</evidence>
<reference evidence="1 2" key="1">
    <citation type="submission" date="2020-03" db="EMBL/GenBank/DDBJ databases">
        <title>WGS of actinomycetes isolated from Thailand.</title>
        <authorList>
            <person name="Thawai C."/>
        </authorList>
    </citation>
    <scope>NUCLEOTIDE SEQUENCE [LARGE SCALE GENOMIC DNA]</scope>
    <source>
        <strain evidence="1 2">FMUSA5-5</strain>
    </source>
</reference>
<sequence length="156" mass="17811">MIQSRNTDREENTPMAVLDGIALPPRWRITSRLLAGWPIDDDHLLELWPHGRTEDGRIRWLYRLSRGNQTIFSATDISSPTGTKLSTDTLISTARTVLSFLTLREGDTDAEFFDHYTRTQRKWRESYAEELSLYALYGVCGYCGEEHPSPGCGSVR</sequence>
<dbReference type="EMBL" id="JAATEP010000012">
    <property type="protein sequence ID" value="NJP91615.1"/>
    <property type="molecule type" value="Genomic_DNA"/>
</dbReference>
<keyword evidence="2" id="KW-1185">Reference proteome</keyword>
<evidence type="ECO:0000313" key="2">
    <source>
        <dbReference type="Proteomes" id="UP000696294"/>
    </source>
</evidence>
<protein>
    <submittedName>
        <fullName evidence="1">Uncharacterized protein</fullName>
    </submittedName>
</protein>
<dbReference type="RefSeq" id="WP_168010941.1">
    <property type="nucleotide sequence ID" value="NZ_JAATEP010000012.1"/>
</dbReference>
<organism evidence="1 2">
    <name type="scientific">Nonomuraea composti</name>
    <dbReference type="NCBI Taxonomy" id="2720023"/>
    <lineage>
        <taxon>Bacteria</taxon>
        <taxon>Bacillati</taxon>
        <taxon>Actinomycetota</taxon>
        <taxon>Actinomycetes</taxon>
        <taxon>Streptosporangiales</taxon>
        <taxon>Streptosporangiaceae</taxon>
        <taxon>Nonomuraea</taxon>
    </lineage>
</organism>
<gene>
    <name evidence="1" type="ORF">HCN51_19485</name>
</gene>
<dbReference type="Proteomes" id="UP000696294">
    <property type="component" value="Unassembled WGS sequence"/>
</dbReference>
<proteinExistence type="predicted"/>
<accession>A0ABX1B1A4</accession>